<sequence>MRHPNDNGFHARRAAAAEAKRALLEKFASAPKAIDPQMQERLAAREAVAIAREQRRAERQATKVAERQQILADAGARAAAAEAEEAAAAKTRQDDVNTRMIADEAARKAERDRRYAARKARRS</sequence>
<dbReference type="AlphaFoldDB" id="A0A4Q2TWA2"/>
<keyword evidence="3" id="KW-1185">Reference proteome</keyword>
<reference evidence="2 3" key="1">
    <citation type="submission" date="2019-01" db="EMBL/GenBank/DDBJ databases">
        <authorList>
            <person name="Deng T."/>
        </authorList>
    </citation>
    <scope>NUCLEOTIDE SEQUENCE [LARGE SCALE GENOMIC DNA]</scope>
    <source>
        <strain evidence="2 3">F8825</strain>
    </source>
</reference>
<dbReference type="InterPro" id="IPR045510">
    <property type="entry name" value="DUF6481"/>
</dbReference>
<gene>
    <name evidence="2" type="ORF">EUU22_03235</name>
</gene>
<dbReference type="Proteomes" id="UP000291088">
    <property type="component" value="Unassembled WGS sequence"/>
</dbReference>
<evidence type="ECO:0000313" key="3">
    <source>
        <dbReference type="Proteomes" id="UP000291088"/>
    </source>
</evidence>
<accession>A0A4Q2TWA2</accession>
<dbReference type="EMBL" id="SDVB01000106">
    <property type="protein sequence ID" value="RYC23135.1"/>
    <property type="molecule type" value="Genomic_DNA"/>
</dbReference>
<evidence type="ECO:0000256" key="1">
    <source>
        <dbReference type="SAM" id="MobiDB-lite"/>
    </source>
</evidence>
<dbReference type="RefSeq" id="WP_129330672.1">
    <property type="nucleotide sequence ID" value="NZ_SDVB01000106.1"/>
</dbReference>
<dbReference type="Pfam" id="PF20089">
    <property type="entry name" value="DUF6481"/>
    <property type="match status" value="1"/>
</dbReference>
<feature type="region of interest" description="Disordered" evidence="1">
    <location>
        <begin position="86"/>
        <end position="123"/>
    </location>
</feature>
<organism evidence="2 3">
    <name type="scientific">Ciceribacter ferrooxidans</name>
    <dbReference type="NCBI Taxonomy" id="2509717"/>
    <lineage>
        <taxon>Bacteria</taxon>
        <taxon>Pseudomonadati</taxon>
        <taxon>Pseudomonadota</taxon>
        <taxon>Alphaproteobacteria</taxon>
        <taxon>Hyphomicrobiales</taxon>
        <taxon>Rhizobiaceae</taxon>
        <taxon>Ciceribacter</taxon>
    </lineage>
</organism>
<protein>
    <submittedName>
        <fullName evidence="2">Uncharacterized protein</fullName>
    </submittedName>
</protein>
<comment type="caution">
    <text evidence="2">The sequence shown here is derived from an EMBL/GenBank/DDBJ whole genome shotgun (WGS) entry which is preliminary data.</text>
</comment>
<name>A0A4Q2TWA2_9HYPH</name>
<feature type="compositionally biased region" description="Basic and acidic residues" evidence="1">
    <location>
        <begin position="91"/>
        <end position="115"/>
    </location>
</feature>
<proteinExistence type="predicted"/>
<evidence type="ECO:0000313" key="2">
    <source>
        <dbReference type="EMBL" id="RYC23135.1"/>
    </source>
</evidence>